<dbReference type="Proteomes" id="UP000637578">
    <property type="component" value="Unassembled WGS sequence"/>
</dbReference>
<comment type="caution">
    <text evidence="1">The sequence shown here is derived from an EMBL/GenBank/DDBJ whole genome shotgun (WGS) entry which is preliminary data.</text>
</comment>
<dbReference type="AlphaFoldDB" id="A0A8J3CAV3"/>
<evidence type="ECO:0000313" key="2">
    <source>
        <dbReference type="Proteomes" id="UP000637578"/>
    </source>
</evidence>
<dbReference type="RefSeq" id="WP_189055560.1">
    <property type="nucleotide sequence ID" value="NZ_BMMK01000005.1"/>
</dbReference>
<keyword evidence="2" id="KW-1185">Reference proteome</keyword>
<dbReference type="EMBL" id="BMMK01000005">
    <property type="protein sequence ID" value="GGM46196.1"/>
    <property type="molecule type" value="Genomic_DNA"/>
</dbReference>
<protein>
    <submittedName>
        <fullName evidence="1">Uncharacterized protein</fullName>
    </submittedName>
</protein>
<proteinExistence type="predicted"/>
<evidence type="ECO:0000313" key="1">
    <source>
        <dbReference type="EMBL" id="GGM46196.1"/>
    </source>
</evidence>
<reference evidence="1" key="1">
    <citation type="journal article" date="2014" name="Int. J. Syst. Evol. Microbiol.">
        <title>Complete genome sequence of Corynebacterium casei LMG S-19264T (=DSM 44701T), isolated from a smear-ripened cheese.</title>
        <authorList>
            <consortium name="US DOE Joint Genome Institute (JGI-PGF)"/>
            <person name="Walter F."/>
            <person name="Albersmeier A."/>
            <person name="Kalinowski J."/>
            <person name="Ruckert C."/>
        </authorList>
    </citation>
    <scope>NUCLEOTIDE SEQUENCE</scope>
    <source>
        <strain evidence="1">CGMCC 4.5737</strain>
    </source>
</reference>
<reference evidence="1" key="2">
    <citation type="submission" date="2020-09" db="EMBL/GenBank/DDBJ databases">
        <authorList>
            <person name="Sun Q."/>
            <person name="Zhou Y."/>
        </authorList>
    </citation>
    <scope>NUCLEOTIDE SEQUENCE</scope>
    <source>
        <strain evidence="1">CGMCC 4.5737</strain>
    </source>
</reference>
<accession>A0A8J3CAV3</accession>
<name>A0A8J3CAV3_9PSEU</name>
<sequence length="249" mass="26884">MSDFVRSWRTASTAAGWAFPAEWLLAEVIDVAESAVRGEDPAPALFCLGAARARAGAQLTEAVADLTAFHRVVHPEEGEPDPDAVPSRWLRSLSMGWADAVAEHIGATRVDDGLTGLTTGAYLRTRLTEVYQACEADGTAPAEHYGLVVVTVEVPDDLWLERAAAMVLVADTLHGVFSAGQTRTLVTPATAVVLTRLDPLLPSRVLAARRLVRHRLHQDGTDSAVVRMWLETLPSDYQSACGLLESLRH</sequence>
<organism evidence="1 2">
    <name type="scientific">Longimycelium tulufanense</name>
    <dbReference type="NCBI Taxonomy" id="907463"/>
    <lineage>
        <taxon>Bacteria</taxon>
        <taxon>Bacillati</taxon>
        <taxon>Actinomycetota</taxon>
        <taxon>Actinomycetes</taxon>
        <taxon>Pseudonocardiales</taxon>
        <taxon>Pseudonocardiaceae</taxon>
        <taxon>Longimycelium</taxon>
    </lineage>
</organism>
<gene>
    <name evidence="1" type="ORF">GCM10012275_16510</name>
</gene>